<sequence length="202" mass="22425">MSVDSGLMLDLEGVPDRGEQLALLGDRRPVRVPADLWRQWLSDPVVVARFEAKRYRRSPQTCWPFIGAISSTGHGSFRAGNIGLERRGTVPAHLFAYQLEYDVIPRLGWAATDDVTVCHQCDYAACTNPRHMRLGTNGTNRIEYLRRRRNFNSPLADVRGSAGRSRAIAEAVRAGLRNGDSAARIEARIRAAEDAGTPLALW</sequence>
<evidence type="ECO:0000313" key="1">
    <source>
        <dbReference type="EMBL" id="QOW01881.1"/>
    </source>
</evidence>
<dbReference type="RefSeq" id="WP_138845949.1">
    <property type="nucleotide sequence ID" value="NZ_CP040720.1"/>
</dbReference>
<dbReference type="GeneID" id="86868561"/>
<keyword evidence="1" id="KW-0614">Plasmid</keyword>
<dbReference type="Proteomes" id="UP000593818">
    <property type="component" value="Plasmid pSID"/>
</dbReference>
<dbReference type="SUPFAM" id="SSF54060">
    <property type="entry name" value="His-Me finger endonucleases"/>
    <property type="match status" value="1"/>
</dbReference>
<name>A0A7M2XXS6_9NOCA</name>
<dbReference type="InterPro" id="IPR044925">
    <property type="entry name" value="His-Me_finger_sf"/>
</dbReference>
<evidence type="ECO:0008006" key="3">
    <source>
        <dbReference type="Google" id="ProtNLM"/>
    </source>
</evidence>
<dbReference type="AlphaFoldDB" id="A0A7M2XXS6"/>
<reference evidence="1 2" key="1">
    <citation type="submission" date="2020-10" db="EMBL/GenBank/DDBJ databases">
        <title>Whole genome sequence of oil-degrading bacteria Rhodococcus pyridinivorans strain 5Ap.</title>
        <authorList>
            <person name="Akhremchuk A.E."/>
            <person name="Valentovich L.N."/>
            <person name="Charniauskaya M.I."/>
            <person name="Bukliarevich H.A."/>
            <person name="Titok M.A."/>
        </authorList>
    </citation>
    <scope>NUCLEOTIDE SEQUENCE [LARGE SCALE GENOMIC DNA]</scope>
    <source>
        <strain evidence="1 2">5Ap</strain>
        <plasmid evidence="1 2">pSID</plasmid>
    </source>
</reference>
<keyword evidence="2" id="KW-1185">Reference proteome</keyword>
<protein>
    <recommendedName>
        <fullName evidence="3">HNH endonuclease</fullName>
    </recommendedName>
</protein>
<gene>
    <name evidence="1" type="ORF">INP59_27385</name>
</gene>
<accession>A0A7M2XXS6</accession>
<dbReference type="EMBL" id="CP063453">
    <property type="protein sequence ID" value="QOW01881.1"/>
    <property type="molecule type" value="Genomic_DNA"/>
</dbReference>
<evidence type="ECO:0000313" key="2">
    <source>
        <dbReference type="Proteomes" id="UP000593818"/>
    </source>
</evidence>
<organism evidence="1 2">
    <name type="scientific">Rhodococcus pyridinivorans</name>
    <dbReference type="NCBI Taxonomy" id="103816"/>
    <lineage>
        <taxon>Bacteria</taxon>
        <taxon>Bacillati</taxon>
        <taxon>Actinomycetota</taxon>
        <taxon>Actinomycetes</taxon>
        <taxon>Mycobacteriales</taxon>
        <taxon>Nocardiaceae</taxon>
        <taxon>Rhodococcus</taxon>
    </lineage>
</organism>
<proteinExistence type="predicted"/>
<geneLocation type="plasmid" evidence="1 2">
    <name>pSID</name>
</geneLocation>